<dbReference type="GO" id="GO:0008168">
    <property type="term" value="F:methyltransferase activity"/>
    <property type="evidence" value="ECO:0007669"/>
    <property type="project" value="UniProtKB-KW"/>
</dbReference>
<dbReference type="Proteomes" id="UP000295674">
    <property type="component" value="Unassembled WGS sequence"/>
</dbReference>
<keyword evidence="7" id="KW-0808">Transferase</keyword>
<comment type="caution">
    <text evidence="7">The sequence shown here is derived from an EMBL/GenBank/DDBJ whole genome shotgun (WGS) entry which is preliminary data.</text>
</comment>
<sequence length="545" mass="57915">MENEVLTRYDVVVVGGGAAGLNAALMLGRARRSVLVIDAEQPRNAPAAHMHGFLSRDGEAPADLLAAGRREVAGYGGEILTGQVVSARREGSDFVVETVDGRRVSARRVLLATGLRDELPDVPGLAERWGRDVLHCPYCHGWEFRDEPIGVLATSPMSVHQALLFRQWSERITLLLNGSDAPSGEEADKLAARGIEVVAEPVERLEVVGDELTGVRLAGGRAVPLRALAVAPRMVARSEPAAGLGLEPEAHPSGGAHIPSDENGRTSVPGVWVAGNTTDLRATVIVAAAAGATVGGMINMDLIEEETARAVASARDPFTAAAENRTCEVAMGDSRHGVVHDQEEHMSAAEWDERYGSQERLFSGAANDALVAEVTGMPPGRALDVGCGEGGDAIWLAEQGWKVTATDISRVAVERGAAVAAERAAEVAANIAWVRADLAAEHPPARSFDLVSAQYFALKKERGDEPVRALLAAVAEGGTLLYVGHDPAGFPPDAEFDPAEYVLPADVAKFLDEDWQVEVDETRPRTGPGKEDHPHDVVLRARRVR</sequence>
<accession>A0A4R4VWT3</accession>
<reference evidence="7 8" key="1">
    <citation type="submission" date="2019-03" db="EMBL/GenBank/DDBJ databases">
        <title>Draft genome sequences of novel Actinobacteria.</title>
        <authorList>
            <person name="Sahin N."/>
            <person name="Ay H."/>
            <person name="Saygin H."/>
        </authorList>
    </citation>
    <scope>NUCLEOTIDE SEQUENCE [LARGE SCALE GENOMIC DNA]</scope>
    <source>
        <strain evidence="7 8">16K309</strain>
    </source>
</reference>
<dbReference type="EMBL" id="SMKS01000009">
    <property type="protein sequence ID" value="TDD07873.1"/>
    <property type="molecule type" value="Genomic_DNA"/>
</dbReference>
<feature type="region of interest" description="Disordered" evidence="4">
    <location>
        <begin position="521"/>
        <end position="545"/>
    </location>
</feature>
<dbReference type="RefSeq" id="WP_132673456.1">
    <property type="nucleotide sequence ID" value="NZ_SMKS01000009.1"/>
</dbReference>
<dbReference type="InterPro" id="IPR023753">
    <property type="entry name" value="FAD/NAD-binding_dom"/>
</dbReference>
<dbReference type="GO" id="GO:0004791">
    <property type="term" value="F:thioredoxin-disulfide reductase (NADPH) activity"/>
    <property type="evidence" value="ECO:0007669"/>
    <property type="project" value="UniProtKB-EC"/>
</dbReference>
<dbReference type="OrthoDB" id="9786503at2"/>
<keyword evidence="7" id="KW-0489">Methyltransferase</keyword>
<dbReference type="PANTHER" id="PTHR48105">
    <property type="entry name" value="THIOREDOXIN REDUCTASE 1-RELATED-RELATED"/>
    <property type="match status" value="1"/>
</dbReference>
<dbReference type="SUPFAM" id="SSF53335">
    <property type="entry name" value="S-adenosyl-L-methionine-dependent methyltransferases"/>
    <property type="match status" value="1"/>
</dbReference>
<dbReference type="InterPro" id="IPR036188">
    <property type="entry name" value="FAD/NAD-bd_sf"/>
</dbReference>
<dbReference type="Gene3D" id="3.50.50.60">
    <property type="entry name" value="FAD/NAD(P)-binding domain"/>
    <property type="match status" value="2"/>
</dbReference>
<evidence type="ECO:0000259" key="6">
    <source>
        <dbReference type="Pfam" id="PF13649"/>
    </source>
</evidence>
<evidence type="ECO:0000256" key="3">
    <source>
        <dbReference type="ARBA" id="ARBA00048132"/>
    </source>
</evidence>
<gene>
    <name evidence="7" type="ORF">E1181_08745</name>
</gene>
<evidence type="ECO:0000313" key="8">
    <source>
        <dbReference type="Proteomes" id="UP000295674"/>
    </source>
</evidence>
<dbReference type="Gene3D" id="3.40.50.150">
    <property type="entry name" value="Vaccinia Virus protein VP39"/>
    <property type="match status" value="1"/>
</dbReference>
<name>A0A4R4VWT3_9PSEU</name>
<dbReference type="AlphaFoldDB" id="A0A4R4VWT3"/>
<dbReference type="InterPro" id="IPR029063">
    <property type="entry name" value="SAM-dependent_MTases_sf"/>
</dbReference>
<proteinExistence type="predicted"/>
<dbReference type="PRINTS" id="PR00368">
    <property type="entry name" value="FADPNR"/>
</dbReference>
<evidence type="ECO:0000259" key="5">
    <source>
        <dbReference type="Pfam" id="PF07992"/>
    </source>
</evidence>
<protein>
    <submittedName>
        <fullName evidence="7">SAM-dependent methyltransferase</fullName>
    </submittedName>
</protein>
<evidence type="ECO:0000256" key="1">
    <source>
        <dbReference type="ARBA" id="ARBA00022630"/>
    </source>
</evidence>
<evidence type="ECO:0000256" key="2">
    <source>
        <dbReference type="ARBA" id="ARBA00023002"/>
    </source>
</evidence>
<dbReference type="CDD" id="cd02440">
    <property type="entry name" value="AdoMet_MTases"/>
    <property type="match status" value="1"/>
</dbReference>
<feature type="compositionally biased region" description="Basic and acidic residues" evidence="4">
    <location>
        <begin position="521"/>
        <end position="539"/>
    </location>
</feature>
<feature type="domain" description="Methyltransferase" evidence="6">
    <location>
        <begin position="383"/>
        <end position="476"/>
    </location>
</feature>
<comment type="catalytic activity">
    <reaction evidence="3">
        <text>[thioredoxin]-dithiol + NADP(+) = [thioredoxin]-disulfide + NADPH + H(+)</text>
        <dbReference type="Rhea" id="RHEA:20345"/>
        <dbReference type="Rhea" id="RHEA-COMP:10698"/>
        <dbReference type="Rhea" id="RHEA-COMP:10700"/>
        <dbReference type="ChEBI" id="CHEBI:15378"/>
        <dbReference type="ChEBI" id="CHEBI:29950"/>
        <dbReference type="ChEBI" id="CHEBI:50058"/>
        <dbReference type="ChEBI" id="CHEBI:57783"/>
        <dbReference type="ChEBI" id="CHEBI:58349"/>
        <dbReference type="EC" id="1.8.1.9"/>
    </reaction>
</comment>
<dbReference type="GO" id="GO:0032259">
    <property type="term" value="P:methylation"/>
    <property type="evidence" value="ECO:0007669"/>
    <property type="project" value="UniProtKB-KW"/>
</dbReference>
<evidence type="ECO:0000256" key="4">
    <source>
        <dbReference type="SAM" id="MobiDB-lite"/>
    </source>
</evidence>
<dbReference type="SUPFAM" id="SSF51905">
    <property type="entry name" value="FAD/NAD(P)-binding domain"/>
    <property type="match status" value="1"/>
</dbReference>
<dbReference type="Pfam" id="PF07992">
    <property type="entry name" value="Pyr_redox_2"/>
    <property type="match status" value="1"/>
</dbReference>
<organism evidence="7 8">
    <name type="scientific">Saccharopolyspora terrae</name>
    <dbReference type="NCBI Taxonomy" id="2530384"/>
    <lineage>
        <taxon>Bacteria</taxon>
        <taxon>Bacillati</taxon>
        <taxon>Actinomycetota</taxon>
        <taxon>Actinomycetes</taxon>
        <taxon>Pseudonocardiales</taxon>
        <taxon>Pseudonocardiaceae</taxon>
        <taxon>Saccharopolyspora</taxon>
    </lineage>
</organism>
<evidence type="ECO:0000313" key="7">
    <source>
        <dbReference type="EMBL" id="TDD07873.1"/>
    </source>
</evidence>
<dbReference type="InterPro" id="IPR050097">
    <property type="entry name" value="Ferredoxin-NADP_redctase_2"/>
</dbReference>
<dbReference type="InterPro" id="IPR041698">
    <property type="entry name" value="Methyltransf_25"/>
</dbReference>
<keyword evidence="1" id="KW-0285">Flavoprotein</keyword>
<dbReference type="PRINTS" id="PR00469">
    <property type="entry name" value="PNDRDTASEII"/>
</dbReference>
<keyword evidence="2" id="KW-0560">Oxidoreductase</keyword>
<keyword evidence="8" id="KW-1185">Reference proteome</keyword>
<feature type="domain" description="FAD/NAD(P)-binding" evidence="5">
    <location>
        <begin position="9"/>
        <end position="290"/>
    </location>
</feature>
<dbReference type="Pfam" id="PF13649">
    <property type="entry name" value="Methyltransf_25"/>
    <property type="match status" value="1"/>
</dbReference>